<dbReference type="FunFam" id="1.10.3260.10:FF:000001">
    <property type="entry name" value="DNA ligase"/>
    <property type="match status" value="1"/>
</dbReference>
<dbReference type="SUPFAM" id="SSF56091">
    <property type="entry name" value="DNA ligase/mRNA capping enzyme, catalytic domain"/>
    <property type="match status" value="1"/>
</dbReference>
<keyword evidence="12" id="KW-0539">Nucleus</keyword>
<dbReference type="PhylomeDB" id="T1INI8"/>
<keyword evidence="6" id="KW-0235">DNA replication</keyword>
<dbReference type="GO" id="GO:1903461">
    <property type="term" value="P:Okazaki fragment processing involved in mitotic DNA replication"/>
    <property type="evidence" value="ECO:0007669"/>
    <property type="project" value="TreeGrafter"/>
</dbReference>
<keyword evidence="7" id="KW-0547">Nucleotide-binding</keyword>
<evidence type="ECO:0000256" key="12">
    <source>
        <dbReference type="ARBA" id="ARBA00023242"/>
    </source>
</evidence>
<dbReference type="InterPro" id="IPR016059">
    <property type="entry name" value="DNA_ligase_ATP-dep_CS"/>
</dbReference>
<dbReference type="Pfam" id="PF04675">
    <property type="entry name" value="DNA_ligase_A_N"/>
    <property type="match status" value="1"/>
</dbReference>
<dbReference type="GO" id="GO:0006310">
    <property type="term" value="P:DNA recombination"/>
    <property type="evidence" value="ECO:0007669"/>
    <property type="project" value="UniProtKB-KW"/>
</dbReference>
<dbReference type="PROSITE" id="PS50160">
    <property type="entry name" value="DNA_LIGASE_A3"/>
    <property type="match status" value="1"/>
</dbReference>
<comment type="similarity">
    <text evidence="2 18">Belongs to the ATP-dependent DNA ligase family.</text>
</comment>
<dbReference type="EC" id="6.5.1.1" evidence="3"/>
<evidence type="ECO:0000256" key="2">
    <source>
        <dbReference type="ARBA" id="ARBA00007572"/>
    </source>
</evidence>
<reference evidence="22" key="1">
    <citation type="submission" date="2011-05" db="EMBL/GenBank/DDBJ databases">
        <authorList>
            <person name="Richards S.R."/>
            <person name="Qu J."/>
            <person name="Jiang H."/>
            <person name="Jhangiani S.N."/>
            <person name="Agravi P."/>
            <person name="Goodspeed R."/>
            <person name="Gross S."/>
            <person name="Mandapat C."/>
            <person name="Jackson L."/>
            <person name="Mathew T."/>
            <person name="Pu L."/>
            <person name="Thornton R."/>
            <person name="Saada N."/>
            <person name="Wilczek-Boney K.B."/>
            <person name="Lee S."/>
            <person name="Kovar C."/>
            <person name="Wu Y."/>
            <person name="Scherer S.E."/>
            <person name="Worley K.C."/>
            <person name="Muzny D.M."/>
            <person name="Gibbs R."/>
        </authorList>
    </citation>
    <scope>NUCLEOTIDE SEQUENCE</scope>
    <source>
        <strain evidence="22">Brora</strain>
    </source>
</reference>
<keyword evidence="13" id="KW-0131">Cell cycle</keyword>
<dbReference type="GO" id="GO:0071897">
    <property type="term" value="P:DNA biosynthetic process"/>
    <property type="evidence" value="ECO:0007669"/>
    <property type="project" value="InterPro"/>
</dbReference>
<evidence type="ECO:0000256" key="18">
    <source>
        <dbReference type="RuleBase" id="RU004196"/>
    </source>
</evidence>
<evidence type="ECO:0000256" key="3">
    <source>
        <dbReference type="ARBA" id="ARBA00012727"/>
    </source>
</evidence>
<evidence type="ECO:0000256" key="5">
    <source>
        <dbReference type="ARBA" id="ARBA00022618"/>
    </source>
</evidence>
<dbReference type="PANTHER" id="PTHR45674:SF4">
    <property type="entry name" value="DNA LIGASE 1"/>
    <property type="match status" value="1"/>
</dbReference>
<accession>T1INI8</accession>
<feature type="compositionally biased region" description="Polar residues" evidence="19">
    <location>
        <begin position="189"/>
        <end position="198"/>
    </location>
</feature>
<dbReference type="Gene3D" id="1.10.3260.10">
    <property type="entry name" value="DNA ligase, ATP-dependent, N-terminal domain"/>
    <property type="match status" value="1"/>
</dbReference>
<dbReference type="InterPro" id="IPR012310">
    <property type="entry name" value="DNA_ligase_ATP-dep_cent"/>
</dbReference>
<dbReference type="GO" id="GO:0003910">
    <property type="term" value="F:DNA ligase (ATP) activity"/>
    <property type="evidence" value="ECO:0007669"/>
    <property type="project" value="UniProtKB-EC"/>
</dbReference>
<dbReference type="NCBIfam" id="TIGR00574">
    <property type="entry name" value="dnl1"/>
    <property type="match status" value="1"/>
</dbReference>
<evidence type="ECO:0000256" key="14">
    <source>
        <dbReference type="ARBA" id="ARBA00034003"/>
    </source>
</evidence>
<dbReference type="Proteomes" id="UP000014500">
    <property type="component" value="Unassembled WGS sequence"/>
</dbReference>
<evidence type="ECO:0000313" key="21">
    <source>
        <dbReference type="EnsemblMetazoa" id="SMAR002567-PA"/>
    </source>
</evidence>
<name>T1INI8_STRMM</name>
<comment type="subcellular location">
    <subcellularLocation>
        <location evidence="1">Nucleus</location>
    </subcellularLocation>
</comment>
<dbReference type="OMA" id="DERSHAW"/>
<dbReference type="HOGENOM" id="CLU_005138_0_0_1"/>
<dbReference type="InterPro" id="IPR012340">
    <property type="entry name" value="NA-bd_OB-fold"/>
</dbReference>
<dbReference type="CDD" id="cd07969">
    <property type="entry name" value="OBF_DNA_ligase_I"/>
    <property type="match status" value="1"/>
</dbReference>
<dbReference type="CDD" id="cd07900">
    <property type="entry name" value="Adenylation_DNA_ligase_I_Euk"/>
    <property type="match status" value="1"/>
</dbReference>
<dbReference type="InterPro" id="IPR050191">
    <property type="entry name" value="ATP-dep_DNA_ligase"/>
</dbReference>
<dbReference type="SUPFAM" id="SSF117018">
    <property type="entry name" value="ATP-dependent DNA ligase DNA-binding domain"/>
    <property type="match status" value="1"/>
</dbReference>
<evidence type="ECO:0000256" key="16">
    <source>
        <dbReference type="ARBA" id="ARBA00041666"/>
    </source>
</evidence>
<dbReference type="Gene3D" id="2.40.50.140">
    <property type="entry name" value="Nucleic acid-binding proteins"/>
    <property type="match status" value="1"/>
</dbReference>
<evidence type="ECO:0000256" key="8">
    <source>
        <dbReference type="ARBA" id="ARBA00022763"/>
    </source>
</evidence>
<evidence type="ECO:0000313" key="22">
    <source>
        <dbReference type="Proteomes" id="UP000014500"/>
    </source>
</evidence>
<keyword evidence="9" id="KW-0067">ATP-binding</keyword>
<evidence type="ECO:0000256" key="19">
    <source>
        <dbReference type="SAM" id="MobiDB-lite"/>
    </source>
</evidence>
<evidence type="ECO:0000256" key="1">
    <source>
        <dbReference type="ARBA" id="ARBA00004123"/>
    </source>
</evidence>
<dbReference type="FunFam" id="2.40.50.140:FF:000062">
    <property type="entry name" value="DNA ligase"/>
    <property type="match status" value="1"/>
</dbReference>
<keyword evidence="22" id="KW-1185">Reference proteome</keyword>
<comment type="function">
    <text evidence="17">DNA ligase that seals nicks in double-stranded DNA during DNA replication, DNA recombination and DNA repair.</text>
</comment>
<dbReference type="Gene3D" id="3.30.1490.70">
    <property type="match status" value="1"/>
</dbReference>
<evidence type="ECO:0000256" key="15">
    <source>
        <dbReference type="ARBA" id="ARBA00041131"/>
    </source>
</evidence>
<dbReference type="Pfam" id="PF01068">
    <property type="entry name" value="DNA_ligase_A_M"/>
    <property type="match status" value="1"/>
</dbReference>
<dbReference type="SUPFAM" id="SSF50249">
    <property type="entry name" value="Nucleic acid-binding proteins"/>
    <property type="match status" value="1"/>
</dbReference>
<dbReference type="EnsemblMetazoa" id="SMAR002567-RA">
    <property type="protein sequence ID" value="SMAR002567-PA"/>
    <property type="gene ID" value="SMAR002567"/>
</dbReference>
<sequence length="754" mass="85675">MAQKTITSFFKAPQKLANVNKKEIKPLEEDSSDEDNQILVKRKTVRRISDSDDEKLSGKNDKSKTKVEEKKSSTGKVKPAPKTRKRKASAEKQAKNVKKRSKTPIKTVENNQNEDKEDSEDGKEMERSEDDEKIEKISSVNDKPVLKPRKTKEIVKNTTKILVNAKNNDITESEDENETKQAENDEINQKITPDNYNPNKIQYDPVKHACWIKGAKVPYAALAKTLSVIEDTKSRLKMIEILSNYFRSVIMLTPDDLLASIYLSLNQLAPAYEGLELGVGDMVVIKAVANTTGRSVSQLKAEIASKGDLGFVAESSRSNQRTMFEPARLTVDGVFKRLKEIAQMVGNTSMNKKTDKIQNLLVACRGCESRYIVRSLGGKLRIGLAEQSLLVALSHAVFYTTPENSEIKRNKDEIKKKMDEYTLILKTTYCECPNYDKITKVLLENGIYELPNQCKLTPAVAWDPEKKQIRPFQILSTRKRKDANESEIKVQVCIFAFDLLYLNGESLVKKPFRERRELLNQHLNQEIGKFDFAKSVDSNNTDEIAEFLEEAIRGNCEGLMIKTLETDASYEIAKRSRNWLKLKKDYLDGIGDTLDLVVIGGWYGKGKRTGTYGGFLLACYDDENGEYQTICKIGTGFKDPDLKMHNDFFSKHVIESAKNYYCYDDTLVPDVWFDSVQVWEVKCADLSISPVHKAAMGLVDENKGVSLRFPRFLKIREDKNPEDATTASQVADFYKNQEQIKNQEKVEKDDNEHD</sequence>
<dbReference type="InterPro" id="IPR036599">
    <property type="entry name" value="DNA_ligase_N_sf"/>
</dbReference>
<dbReference type="EMBL" id="JH431176">
    <property type="status" value="NOT_ANNOTATED_CDS"/>
    <property type="molecule type" value="Genomic_DNA"/>
</dbReference>
<dbReference type="eggNOG" id="KOG0967">
    <property type="taxonomic scope" value="Eukaryota"/>
</dbReference>
<feature type="compositionally biased region" description="Acidic residues" evidence="19">
    <location>
        <begin position="115"/>
        <end position="132"/>
    </location>
</feature>
<evidence type="ECO:0000256" key="6">
    <source>
        <dbReference type="ARBA" id="ARBA00022705"/>
    </source>
</evidence>
<evidence type="ECO:0000256" key="17">
    <source>
        <dbReference type="ARBA" id="ARBA00054532"/>
    </source>
</evidence>
<dbReference type="AlphaFoldDB" id="T1INI8"/>
<keyword evidence="8" id="KW-0227">DNA damage</keyword>
<dbReference type="InterPro" id="IPR012308">
    <property type="entry name" value="DNA_ligase_ATP-dep_N"/>
</dbReference>
<feature type="domain" description="ATP-dependent DNA ligase family profile" evidence="20">
    <location>
        <begin position="485"/>
        <end position="621"/>
    </location>
</feature>
<dbReference type="PROSITE" id="PS00333">
    <property type="entry name" value="DNA_LIGASE_A2"/>
    <property type="match status" value="1"/>
</dbReference>
<evidence type="ECO:0000256" key="9">
    <source>
        <dbReference type="ARBA" id="ARBA00022840"/>
    </source>
</evidence>
<evidence type="ECO:0000259" key="20">
    <source>
        <dbReference type="PROSITE" id="PS50160"/>
    </source>
</evidence>
<evidence type="ECO:0000256" key="7">
    <source>
        <dbReference type="ARBA" id="ARBA00022741"/>
    </source>
</evidence>
<organism evidence="21 22">
    <name type="scientific">Strigamia maritima</name>
    <name type="common">European centipede</name>
    <name type="synonym">Geophilus maritimus</name>
    <dbReference type="NCBI Taxonomy" id="126957"/>
    <lineage>
        <taxon>Eukaryota</taxon>
        <taxon>Metazoa</taxon>
        <taxon>Ecdysozoa</taxon>
        <taxon>Arthropoda</taxon>
        <taxon>Myriapoda</taxon>
        <taxon>Chilopoda</taxon>
        <taxon>Pleurostigmophora</taxon>
        <taxon>Geophilomorpha</taxon>
        <taxon>Linotaeniidae</taxon>
        <taxon>Strigamia</taxon>
    </lineage>
</organism>
<dbReference type="Gene3D" id="3.30.470.30">
    <property type="entry name" value="DNA ligase/mRNA capping enzyme"/>
    <property type="match status" value="1"/>
</dbReference>
<protein>
    <recommendedName>
        <fullName evidence="15">DNA ligase 1</fullName>
        <ecNumber evidence="3">6.5.1.1</ecNumber>
    </recommendedName>
    <alternativeName>
        <fullName evidence="16">DNA ligase I</fullName>
    </alternativeName>
</protein>
<dbReference type="GO" id="GO:0005634">
    <property type="term" value="C:nucleus"/>
    <property type="evidence" value="ECO:0007669"/>
    <property type="project" value="UniProtKB-SubCell"/>
</dbReference>
<keyword evidence="5" id="KW-0132">Cell division</keyword>
<dbReference type="GO" id="GO:0005524">
    <property type="term" value="F:ATP binding"/>
    <property type="evidence" value="ECO:0007669"/>
    <property type="project" value="UniProtKB-KW"/>
</dbReference>
<proteinExistence type="inferred from homology"/>
<dbReference type="GO" id="GO:0006281">
    <property type="term" value="P:DNA repair"/>
    <property type="evidence" value="ECO:0007669"/>
    <property type="project" value="UniProtKB-KW"/>
</dbReference>
<dbReference type="InterPro" id="IPR000977">
    <property type="entry name" value="DNA_ligase_ATP-dep"/>
</dbReference>
<feature type="compositionally biased region" description="Basic and acidic residues" evidence="19">
    <location>
        <begin position="47"/>
        <end position="72"/>
    </location>
</feature>
<feature type="region of interest" description="Disordered" evidence="19">
    <location>
        <begin position="166"/>
        <end position="198"/>
    </location>
</feature>
<dbReference type="Pfam" id="PF04679">
    <property type="entry name" value="DNA_ligase_A_C"/>
    <property type="match status" value="1"/>
</dbReference>
<reference evidence="21" key="2">
    <citation type="submission" date="2015-02" db="UniProtKB">
        <authorList>
            <consortium name="EnsemblMetazoa"/>
        </authorList>
    </citation>
    <scope>IDENTIFICATION</scope>
</reference>
<dbReference type="STRING" id="126957.T1INI8"/>
<keyword evidence="10" id="KW-0233">DNA recombination</keyword>
<dbReference type="GO" id="GO:0003677">
    <property type="term" value="F:DNA binding"/>
    <property type="evidence" value="ECO:0007669"/>
    <property type="project" value="InterPro"/>
</dbReference>
<evidence type="ECO:0000256" key="11">
    <source>
        <dbReference type="ARBA" id="ARBA00023204"/>
    </source>
</evidence>
<comment type="catalytic activity">
    <reaction evidence="14">
        <text>ATP + (deoxyribonucleotide)n-3'-hydroxyl + 5'-phospho-(deoxyribonucleotide)m = (deoxyribonucleotide)n+m + AMP + diphosphate.</text>
        <dbReference type="EC" id="6.5.1.1"/>
    </reaction>
</comment>
<dbReference type="InterPro" id="IPR012309">
    <property type="entry name" value="DNA_ligase_ATP-dep_C"/>
</dbReference>
<evidence type="ECO:0000256" key="13">
    <source>
        <dbReference type="ARBA" id="ARBA00023306"/>
    </source>
</evidence>
<evidence type="ECO:0000256" key="10">
    <source>
        <dbReference type="ARBA" id="ARBA00023172"/>
    </source>
</evidence>
<dbReference type="GO" id="GO:0051301">
    <property type="term" value="P:cell division"/>
    <property type="evidence" value="ECO:0007669"/>
    <property type="project" value="UniProtKB-KW"/>
</dbReference>
<feature type="region of interest" description="Disordered" evidence="19">
    <location>
        <begin position="23"/>
        <end position="151"/>
    </location>
</feature>
<dbReference type="PANTHER" id="PTHR45674">
    <property type="entry name" value="DNA LIGASE 1/3 FAMILY MEMBER"/>
    <property type="match status" value="1"/>
</dbReference>
<dbReference type="GO" id="GO:0005739">
    <property type="term" value="C:mitochondrion"/>
    <property type="evidence" value="ECO:0007669"/>
    <property type="project" value="TreeGrafter"/>
</dbReference>
<keyword evidence="4" id="KW-0436">Ligase</keyword>
<keyword evidence="11" id="KW-0234">DNA repair</keyword>
<evidence type="ECO:0000256" key="4">
    <source>
        <dbReference type="ARBA" id="ARBA00022598"/>
    </source>
</evidence>